<comment type="caution">
    <text evidence="1">The sequence shown here is derived from an EMBL/GenBank/DDBJ whole genome shotgun (WGS) entry which is preliminary data.</text>
</comment>
<evidence type="ECO:0000313" key="1">
    <source>
        <dbReference type="EMBL" id="KAJ9083104.1"/>
    </source>
</evidence>
<organism evidence="1 2">
    <name type="scientific">Entomophthora muscae</name>
    <dbReference type="NCBI Taxonomy" id="34485"/>
    <lineage>
        <taxon>Eukaryota</taxon>
        <taxon>Fungi</taxon>
        <taxon>Fungi incertae sedis</taxon>
        <taxon>Zoopagomycota</taxon>
        <taxon>Entomophthoromycotina</taxon>
        <taxon>Entomophthoromycetes</taxon>
        <taxon>Entomophthorales</taxon>
        <taxon>Entomophthoraceae</taxon>
        <taxon>Entomophthora</taxon>
    </lineage>
</organism>
<sequence>MQFSHITKFIMTGTAVAVEFIKEEGWHDGAVSKKELKRIESRTPRTVSGLHHGFENPSSPIYLDDATFWTRDPKNFTGFHLKKYSVENPIASYPSTRWWMYFSGPKKIMSDACLDDHFCIITLRWADKEWMSSFRQYPMYRAKRLIHTKHVDFDHSNSIYTFAIKGPCQATLLENRIYRAEVRVKNPWSYLNIWSDITLRFRKHFLKSQTHKGPDALLTIQKDVLVNGQDPY</sequence>
<dbReference type="Proteomes" id="UP001165960">
    <property type="component" value="Unassembled WGS sequence"/>
</dbReference>
<evidence type="ECO:0000313" key="2">
    <source>
        <dbReference type="Proteomes" id="UP001165960"/>
    </source>
</evidence>
<accession>A0ACC2U872</accession>
<protein>
    <submittedName>
        <fullName evidence="1">Uncharacterized protein</fullName>
    </submittedName>
</protein>
<proteinExistence type="predicted"/>
<reference evidence="1" key="1">
    <citation type="submission" date="2022-04" db="EMBL/GenBank/DDBJ databases">
        <title>Genome of the entomopathogenic fungus Entomophthora muscae.</title>
        <authorList>
            <person name="Elya C."/>
            <person name="Lovett B.R."/>
            <person name="Lee E."/>
            <person name="Macias A.M."/>
            <person name="Hajek A.E."/>
            <person name="De Bivort B.L."/>
            <person name="Kasson M.T."/>
            <person name="De Fine Licht H.H."/>
            <person name="Stajich J.E."/>
        </authorList>
    </citation>
    <scope>NUCLEOTIDE SEQUENCE</scope>
    <source>
        <strain evidence="1">Berkeley</strain>
    </source>
</reference>
<name>A0ACC2U872_9FUNG</name>
<gene>
    <name evidence="1" type="ORF">DSO57_1038038</name>
</gene>
<dbReference type="EMBL" id="QTSX02001155">
    <property type="protein sequence ID" value="KAJ9083104.1"/>
    <property type="molecule type" value="Genomic_DNA"/>
</dbReference>
<keyword evidence="2" id="KW-1185">Reference proteome</keyword>